<comment type="caution">
    <text evidence="1">The sequence shown here is derived from an EMBL/GenBank/DDBJ whole genome shotgun (WGS) entry which is preliminary data.</text>
</comment>
<evidence type="ECO:0000313" key="1">
    <source>
        <dbReference type="EMBL" id="CAH0999662.1"/>
    </source>
</evidence>
<dbReference type="InterPro" id="IPR021710">
    <property type="entry name" value="DUF3293"/>
</dbReference>
<evidence type="ECO:0000313" key="2">
    <source>
        <dbReference type="Proteomes" id="UP000837803"/>
    </source>
</evidence>
<keyword evidence="2" id="KW-1185">Reference proteome</keyword>
<proteinExistence type="predicted"/>
<dbReference type="Proteomes" id="UP000837803">
    <property type="component" value="Unassembled WGS sequence"/>
</dbReference>
<evidence type="ECO:0008006" key="3">
    <source>
        <dbReference type="Google" id="ProtNLM"/>
    </source>
</evidence>
<reference evidence="1" key="1">
    <citation type="submission" date="2021-12" db="EMBL/GenBank/DDBJ databases">
        <authorList>
            <person name="Rodrigo-Torres L."/>
            <person name="Arahal R. D."/>
            <person name="Lucena T."/>
        </authorList>
    </citation>
    <scope>NUCLEOTIDE SEQUENCE</scope>
    <source>
        <strain evidence="1">CECT 8419</strain>
    </source>
</reference>
<organism evidence="1 2">
    <name type="scientific">Neolewinella maritima</name>
    <dbReference type="NCBI Taxonomy" id="1383882"/>
    <lineage>
        <taxon>Bacteria</taxon>
        <taxon>Pseudomonadati</taxon>
        <taxon>Bacteroidota</taxon>
        <taxon>Saprospiria</taxon>
        <taxon>Saprospirales</taxon>
        <taxon>Lewinellaceae</taxon>
        <taxon>Neolewinella</taxon>
    </lineage>
</organism>
<accession>A0ABM9AYI5</accession>
<dbReference type="EMBL" id="CAKLPZ010000001">
    <property type="protein sequence ID" value="CAH0999662.1"/>
    <property type="molecule type" value="Genomic_DNA"/>
</dbReference>
<name>A0ABM9AYI5_9BACT</name>
<sequence>MPLPPTDQSTGLPDQHLRDAYRRADYTVNGQRLKIGQPHPEFDRWLAELGHSSYTILTAYNPLSTPLPQVVNAARHRTLTALVDQLRYAHVVASGSDPAGHWPDEHGLCLFDLPEEKSIHLARLYEQHAIVVGGLGRTPRLLYP</sequence>
<dbReference type="Pfam" id="PF11697">
    <property type="entry name" value="DUF3293"/>
    <property type="match status" value="1"/>
</dbReference>
<dbReference type="RefSeq" id="WP_238749871.1">
    <property type="nucleotide sequence ID" value="NZ_CAKLPZ010000001.1"/>
</dbReference>
<gene>
    <name evidence="1" type="ORF">LEM8419_00962</name>
</gene>
<protein>
    <recommendedName>
        <fullName evidence="3">DUF3293 domain-containing protein</fullName>
    </recommendedName>
</protein>